<dbReference type="InterPro" id="IPR013324">
    <property type="entry name" value="RNA_pol_sigma_r3/r4-like"/>
</dbReference>
<dbReference type="GO" id="GO:0006352">
    <property type="term" value="P:DNA-templated transcription initiation"/>
    <property type="evidence" value="ECO:0007669"/>
    <property type="project" value="InterPro"/>
</dbReference>
<dbReference type="InterPro" id="IPR013249">
    <property type="entry name" value="RNA_pol_sigma70_r4_t2"/>
</dbReference>
<sequence>MPFPTLRSVFAFQQNRSEERNLKNYKDSDYALNKFSEGIVYRFADRIVEITLEDYLAENPGKTAQDFLELKALSDEIYHEQVTHENRTSRLDVSINGLEETEQLAAPPLDLDLIHKNDTQKAKEAARRLLDSGELTEIQRRRFLLHFVEGLSYRQIAGREGVPFTSVHESIEAATAKLQKFFKSLILYL</sequence>
<dbReference type="HOGENOM" id="CLU_1616180_0_0_9"/>
<evidence type="ECO:0000313" key="3">
    <source>
        <dbReference type="Proteomes" id="UP000001662"/>
    </source>
</evidence>
<dbReference type="GO" id="GO:0016987">
    <property type="term" value="F:sigma factor activity"/>
    <property type="evidence" value="ECO:0007669"/>
    <property type="project" value="InterPro"/>
</dbReference>
<proteinExistence type="predicted"/>
<dbReference type="AlphaFoldDB" id="D9RA56"/>
<keyword evidence="3" id="KW-1185">Reference proteome</keyword>
<dbReference type="KEGG" id="csh:Closa_3503"/>
<protein>
    <submittedName>
        <fullName evidence="2">RNA polymerase, sigma-24 subunit, ECF subfamily</fullName>
    </submittedName>
</protein>
<dbReference type="EMBL" id="CP002109">
    <property type="protein sequence ID" value="ADL06028.1"/>
    <property type="molecule type" value="Genomic_DNA"/>
</dbReference>
<organism evidence="2 3">
    <name type="scientific">Lacrimispora saccharolytica (strain ATCC 35040 / DSM 2544 / NRCC 2533 / WM1)</name>
    <name type="common">Clostridium saccharolyticum</name>
    <dbReference type="NCBI Taxonomy" id="610130"/>
    <lineage>
        <taxon>Bacteria</taxon>
        <taxon>Bacillati</taxon>
        <taxon>Bacillota</taxon>
        <taxon>Clostridia</taxon>
        <taxon>Lachnospirales</taxon>
        <taxon>Lachnospiraceae</taxon>
        <taxon>Lacrimispora</taxon>
    </lineage>
</organism>
<dbReference type="GO" id="GO:0003677">
    <property type="term" value="F:DNA binding"/>
    <property type="evidence" value="ECO:0007669"/>
    <property type="project" value="InterPro"/>
</dbReference>
<evidence type="ECO:0000259" key="1">
    <source>
        <dbReference type="Pfam" id="PF08281"/>
    </source>
</evidence>
<reference evidence="2" key="1">
    <citation type="submission" date="2010-07" db="EMBL/GenBank/DDBJ databases">
        <title>Complete sequence of Clostridium saccharolyticum WM1.</title>
        <authorList>
            <consortium name="US DOE Joint Genome Institute"/>
            <person name="Lucas S."/>
            <person name="Copeland A."/>
            <person name="Lapidus A."/>
            <person name="Cheng J.-F."/>
            <person name="Bruce D."/>
            <person name="Goodwin L."/>
            <person name="Pitluck S."/>
            <person name="Chertkov O."/>
            <person name="Detter J.C."/>
            <person name="Han C."/>
            <person name="Tapia R."/>
            <person name="Land M."/>
            <person name="Hauser L."/>
            <person name="Chang Y.-J."/>
            <person name="Jeffries C."/>
            <person name="Kyrpides N."/>
            <person name="Ivanova N."/>
            <person name="Mikhailova N."/>
            <person name="Mouttaki H."/>
            <person name="Lin L."/>
            <person name="Zhou J."/>
            <person name="Hemme C.L."/>
            <person name="Woyke T."/>
        </authorList>
    </citation>
    <scope>NUCLEOTIDE SEQUENCE [LARGE SCALE GENOMIC DNA]</scope>
    <source>
        <strain evidence="2">WM1</strain>
    </source>
</reference>
<accession>D9RA56</accession>
<dbReference type="Pfam" id="PF08281">
    <property type="entry name" value="Sigma70_r4_2"/>
    <property type="match status" value="1"/>
</dbReference>
<dbReference type="InterPro" id="IPR036388">
    <property type="entry name" value="WH-like_DNA-bd_sf"/>
</dbReference>
<evidence type="ECO:0000313" key="2">
    <source>
        <dbReference type="EMBL" id="ADL06028.1"/>
    </source>
</evidence>
<dbReference type="Proteomes" id="UP000001662">
    <property type="component" value="Chromosome"/>
</dbReference>
<dbReference type="eggNOG" id="COG1595">
    <property type="taxonomic scope" value="Bacteria"/>
</dbReference>
<dbReference type="SUPFAM" id="SSF88659">
    <property type="entry name" value="Sigma3 and sigma4 domains of RNA polymerase sigma factors"/>
    <property type="match status" value="1"/>
</dbReference>
<feature type="domain" description="RNA polymerase sigma factor 70 region 4 type 2" evidence="1">
    <location>
        <begin position="134"/>
        <end position="168"/>
    </location>
</feature>
<name>D9RA56_LACSW</name>
<dbReference type="PaxDb" id="610130-Closa_3503"/>
<gene>
    <name evidence="2" type="ordered locus">Closa_3503</name>
</gene>
<dbReference type="Gene3D" id="1.10.10.10">
    <property type="entry name" value="Winged helix-like DNA-binding domain superfamily/Winged helix DNA-binding domain"/>
    <property type="match status" value="1"/>
</dbReference>